<evidence type="ECO:0000256" key="1">
    <source>
        <dbReference type="SAM" id="Phobius"/>
    </source>
</evidence>
<keyword evidence="3" id="KW-1185">Reference proteome</keyword>
<sequence length="83" mass="8713">MFALYDVAIIPLIIGVVEVFKRGGVPAKYSSFVAVACGLLFSIFYLPGSIKEGIIIGLMLGLSASGLYSGSKNIIEKKNNGGD</sequence>
<evidence type="ECO:0000313" key="2">
    <source>
        <dbReference type="EMBL" id="MBE1556399.1"/>
    </source>
</evidence>
<keyword evidence="1" id="KW-0812">Transmembrane</keyword>
<proteinExistence type="predicted"/>
<organism evidence="2 3">
    <name type="scientific">Sporosarcina limicola</name>
    <dbReference type="NCBI Taxonomy" id="34101"/>
    <lineage>
        <taxon>Bacteria</taxon>
        <taxon>Bacillati</taxon>
        <taxon>Bacillota</taxon>
        <taxon>Bacilli</taxon>
        <taxon>Bacillales</taxon>
        <taxon>Caryophanaceae</taxon>
        <taxon>Sporosarcina</taxon>
    </lineage>
</organism>
<gene>
    <name evidence="2" type="ORF">H4683_003524</name>
</gene>
<dbReference type="AlphaFoldDB" id="A0A927MKH5"/>
<accession>A0A927MKH5</accession>
<comment type="caution">
    <text evidence="2">The sequence shown here is derived from an EMBL/GenBank/DDBJ whole genome shotgun (WGS) entry which is preliminary data.</text>
</comment>
<evidence type="ECO:0000313" key="3">
    <source>
        <dbReference type="Proteomes" id="UP000658225"/>
    </source>
</evidence>
<name>A0A927MKH5_9BACL</name>
<evidence type="ECO:0008006" key="4">
    <source>
        <dbReference type="Google" id="ProtNLM"/>
    </source>
</evidence>
<dbReference type="Proteomes" id="UP000658225">
    <property type="component" value="Unassembled WGS sequence"/>
</dbReference>
<dbReference type="EMBL" id="JADBEL010000026">
    <property type="protein sequence ID" value="MBE1556399.1"/>
    <property type="molecule type" value="Genomic_DNA"/>
</dbReference>
<protein>
    <recommendedName>
        <fullName evidence="4">Holin</fullName>
    </recommendedName>
</protein>
<reference evidence="2" key="1">
    <citation type="submission" date="2020-10" db="EMBL/GenBank/DDBJ databases">
        <title>Genomic Encyclopedia of Type Strains, Phase IV (KMG-IV): sequencing the most valuable type-strain genomes for metagenomic binning, comparative biology and taxonomic classification.</title>
        <authorList>
            <person name="Goeker M."/>
        </authorList>
    </citation>
    <scope>NUCLEOTIDE SEQUENCE</scope>
    <source>
        <strain evidence="2">DSM 13886</strain>
    </source>
</reference>
<keyword evidence="1" id="KW-0472">Membrane</keyword>
<dbReference type="RefSeq" id="WP_192600052.1">
    <property type="nucleotide sequence ID" value="NZ_JADBEL010000026.1"/>
</dbReference>
<keyword evidence="1" id="KW-1133">Transmembrane helix</keyword>
<feature type="transmembrane region" description="Helical" evidence="1">
    <location>
        <begin position="29"/>
        <end position="47"/>
    </location>
</feature>
<feature type="transmembrane region" description="Helical" evidence="1">
    <location>
        <begin position="53"/>
        <end position="70"/>
    </location>
</feature>